<dbReference type="OrthoDB" id="7475679at2759"/>
<keyword evidence="3" id="KW-1185">Reference proteome</keyword>
<dbReference type="EMBL" id="VSRR010050387">
    <property type="protein sequence ID" value="MPC79155.1"/>
    <property type="molecule type" value="Genomic_DNA"/>
</dbReference>
<evidence type="ECO:0000313" key="3">
    <source>
        <dbReference type="Proteomes" id="UP000324222"/>
    </source>
</evidence>
<proteinExistence type="predicted"/>
<reference evidence="2 3" key="1">
    <citation type="submission" date="2019-05" db="EMBL/GenBank/DDBJ databases">
        <title>Another draft genome of Portunus trituberculatus and its Hox gene families provides insights of decapod evolution.</title>
        <authorList>
            <person name="Jeong J.-H."/>
            <person name="Song I."/>
            <person name="Kim S."/>
            <person name="Choi T."/>
            <person name="Kim D."/>
            <person name="Ryu S."/>
            <person name="Kim W."/>
        </authorList>
    </citation>
    <scope>NUCLEOTIDE SEQUENCE [LARGE SCALE GENOMIC DNA]</scope>
    <source>
        <tissue evidence="2">Muscle</tissue>
    </source>
</reference>
<name>A0A5B7IAC1_PORTR</name>
<dbReference type="Proteomes" id="UP000324222">
    <property type="component" value="Unassembled WGS sequence"/>
</dbReference>
<evidence type="ECO:0000256" key="1">
    <source>
        <dbReference type="SAM" id="MobiDB-lite"/>
    </source>
</evidence>
<gene>
    <name evidence="2" type="ORF">E2C01_073668</name>
</gene>
<accession>A0A5B7IAC1</accession>
<comment type="caution">
    <text evidence="2">The sequence shown here is derived from an EMBL/GenBank/DDBJ whole genome shotgun (WGS) entry which is preliminary data.</text>
</comment>
<feature type="region of interest" description="Disordered" evidence="1">
    <location>
        <begin position="1"/>
        <end position="20"/>
    </location>
</feature>
<evidence type="ECO:0000313" key="2">
    <source>
        <dbReference type="EMBL" id="MPC79155.1"/>
    </source>
</evidence>
<dbReference type="AlphaFoldDB" id="A0A5B7IAC1"/>
<sequence length="91" mass="10408">MKRKDPLDDDSDNEPSPFHCRNKYMQLQSEMSSIQCRTRDMMVCQGAEVSGAAVSLNNVSSRLRALIAKLVQDYTITDADLEVRLFGFWVY</sequence>
<protein>
    <submittedName>
        <fullName evidence="2">Uncharacterized protein</fullName>
    </submittedName>
</protein>
<organism evidence="2 3">
    <name type="scientific">Portunus trituberculatus</name>
    <name type="common">Swimming crab</name>
    <name type="synonym">Neptunus trituberculatus</name>
    <dbReference type="NCBI Taxonomy" id="210409"/>
    <lineage>
        <taxon>Eukaryota</taxon>
        <taxon>Metazoa</taxon>
        <taxon>Ecdysozoa</taxon>
        <taxon>Arthropoda</taxon>
        <taxon>Crustacea</taxon>
        <taxon>Multicrustacea</taxon>
        <taxon>Malacostraca</taxon>
        <taxon>Eumalacostraca</taxon>
        <taxon>Eucarida</taxon>
        <taxon>Decapoda</taxon>
        <taxon>Pleocyemata</taxon>
        <taxon>Brachyura</taxon>
        <taxon>Eubrachyura</taxon>
        <taxon>Portunoidea</taxon>
        <taxon>Portunidae</taxon>
        <taxon>Portuninae</taxon>
        <taxon>Portunus</taxon>
    </lineage>
</organism>